<feature type="compositionally biased region" description="Basic and acidic residues" evidence="1">
    <location>
        <begin position="1"/>
        <end position="12"/>
    </location>
</feature>
<evidence type="ECO:0000256" key="1">
    <source>
        <dbReference type="SAM" id="MobiDB-lite"/>
    </source>
</evidence>
<dbReference type="WBParaSite" id="MCU_013163-RA">
    <property type="protein sequence ID" value="MCU_013163-RA"/>
    <property type="gene ID" value="MCU_013163"/>
</dbReference>
<protein>
    <submittedName>
        <fullName evidence="2">Secreted protein</fullName>
    </submittedName>
</protein>
<sequence>ALFTNHKPEPHARLQPSSQPHSLRDSLRTTSHACLSLVYCISTSHAIERQRGRVLAEVSVVHYACALLRSLTASTSGVKMSSAYVATVEYPSPNMKITGSKEQALLTNHTLEPHVRCHPSESTKPATQLLIYCSYSCLPLVVCISLQHAIGTQRDRGLAEASVSSMSAP</sequence>
<accession>A0A5K3FZJ5</accession>
<feature type="region of interest" description="Disordered" evidence="1">
    <location>
        <begin position="1"/>
        <end position="25"/>
    </location>
</feature>
<reference evidence="2" key="1">
    <citation type="submission" date="2019-11" db="UniProtKB">
        <authorList>
            <consortium name="WormBaseParasite"/>
        </authorList>
    </citation>
    <scope>IDENTIFICATION</scope>
</reference>
<evidence type="ECO:0000313" key="2">
    <source>
        <dbReference type="WBParaSite" id="MCU_013163-RA"/>
    </source>
</evidence>
<organism evidence="2">
    <name type="scientific">Mesocestoides corti</name>
    <name type="common">Flatworm</name>
    <dbReference type="NCBI Taxonomy" id="53468"/>
    <lineage>
        <taxon>Eukaryota</taxon>
        <taxon>Metazoa</taxon>
        <taxon>Spiralia</taxon>
        <taxon>Lophotrochozoa</taxon>
        <taxon>Platyhelminthes</taxon>
        <taxon>Cestoda</taxon>
        <taxon>Eucestoda</taxon>
        <taxon>Cyclophyllidea</taxon>
        <taxon>Mesocestoididae</taxon>
        <taxon>Mesocestoides</taxon>
    </lineage>
</organism>
<name>A0A5K3FZJ5_MESCO</name>
<proteinExistence type="predicted"/>
<dbReference type="AlphaFoldDB" id="A0A5K3FZJ5"/>